<proteinExistence type="predicted"/>
<dbReference type="Proteomes" id="UP000789508">
    <property type="component" value="Unassembled WGS sequence"/>
</dbReference>
<name>A0A9N9B577_9GLOM</name>
<protein>
    <submittedName>
        <fullName evidence="1">9141_t:CDS:1</fullName>
    </submittedName>
</protein>
<reference evidence="1" key="1">
    <citation type="submission" date="2021-06" db="EMBL/GenBank/DDBJ databases">
        <authorList>
            <person name="Kallberg Y."/>
            <person name="Tangrot J."/>
            <person name="Rosling A."/>
        </authorList>
    </citation>
    <scope>NUCLEOTIDE SEQUENCE</scope>
    <source>
        <strain evidence="1">FL130A</strain>
    </source>
</reference>
<dbReference type="AlphaFoldDB" id="A0A9N9B577"/>
<evidence type="ECO:0000313" key="1">
    <source>
        <dbReference type="EMBL" id="CAG8552854.1"/>
    </source>
</evidence>
<accession>A0A9N9B577</accession>
<organism evidence="1 2">
    <name type="scientific">Ambispora leptoticha</name>
    <dbReference type="NCBI Taxonomy" id="144679"/>
    <lineage>
        <taxon>Eukaryota</taxon>
        <taxon>Fungi</taxon>
        <taxon>Fungi incertae sedis</taxon>
        <taxon>Mucoromycota</taxon>
        <taxon>Glomeromycotina</taxon>
        <taxon>Glomeromycetes</taxon>
        <taxon>Archaeosporales</taxon>
        <taxon>Ambisporaceae</taxon>
        <taxon>Ambispora</taxon>
    </lineage>
</organism>
<gene>
    <name evidence="1" type="ORF">ALEPTO_LOCUS5962</name>
</gene>
<keyword evidence="2" id="KW-1185">Reference proteome</keyword>
<dbReference type="OrthoDB" id="2332402at2759"/>
<dbReference type="EMBL" id="CAJVPS010001872">
    <property type="protein sequence ID" value="CAG8552854.1"/>
    <property type="molecule type" value="Genomic_DNA"/>
</dbReference>
<evidence type="ECO:0000313" key="2">
    <source>
        <dbReference type="Proteomes" id="UP000789508"/>
    </source>
</evidence>
<comment type="caution">
    <text evidence="1">The sequence shown here is derived from an EMBL/GenBank/DDBJ whole genome shotgun (WGS) entry which is preliminary data.</text>
</comment>
<sequence length="363" mass="42290">MASTLASLCLQAIFENFSTSNEETEGEYTSFRDYEKKASNQIHNNKIYANRRQLLYFALVNRHWCDNAIPYLWKRPFPLLSGISFISTLLRCFEIDKHPRPLFQYNLFIKQLSLESFMEAIVRWSKSSQQRKSGKVPIPIMLQSLFHNLIDSKTNFYLELEYEDNIVSSLYEYKNWSIFQIPNAKESLRQLRYLKISSAQDMRLLESASKICPDLSVLAIISDNLINREHSQQCELFACLNSFKHLKFLRLDCGQYASRSYCDNFIIELARKLPKTLDTLIIEGDLKISTHALRQFLHRSKGTRYKLLGFPHSRCISDAHLDIVLEALNSYTDISIQRLNVSNGILSQNQVWKFKNLGIELIS</sequence>